<sequence>MLVEDDTIVAVGDRREIEQQAAPHFPTTSTLLPGLINAHVHLCFDAAPHFLENLTRAARPRHGVDDLRNLRLVRSRGREFQPPG</sequence>
<protein>
    <submittedName>
        <fullName evidence="1">Uncharacterized protein</fullName>
    </submittedName>
</protein>
<dbReference type="AlphaFoldDB" id="A0A4R4Z1C8"/>
<gene>
    <name evidence="1" type="ORF">E1288_13785</name>
</gene>
<organism evidence="1 2">
    <name type="scientific">Saccharopolyspora elongata</name>
    <dbReference type="NCBI Taxonomy" id="2530387"/>
    <lineage>
        <taxon>Bacteria</taxon>
        <taxon>Bacillati</taxon>
        <taxon>Actinomycetota</taxon>
        <taxon>Actinomycetes</taxon>
        <taxon>Pseudonocardiales</taxon>
        <taxon>Pseudonocardiaceae</taxon>
        <taxon>Saccharopolyspora</taxon>
    </lineage>
</organism>
<dbReference type="GO" id="GO:0016810">
    <property type="term" value="F:hydrolase activity, acting on carbon-nitrogen (but not peptide) bonds"/>
    <property type="evidence" value="ECO:0007669"/>
    <property type="project" value="InterPro"/>
</dbReference>
<evidence type="ECO:0000313" key="2">
    <source>
        <dbReference type="Proteomes" id="UP000294947"/>
    </source>
</evidence>
<dbReference type="Proteomes" id="UP000294947">
    <property type="component" value="Unassembled WGS sequence"/>
</dbReference>
<dbReference type="Gene3D" id="2.30.40.10">
    <property type="entry name" value="Urease, subunit C, domain 1"/>
    <property type="match status" value="1"/>
</dbReference>
<comment type="caution">
    <text evidence="1">The sequence shown here is derived from an EMBL/GenBank/DDBJ whole genome shotgun (WGS) entry which is preliminary data.</text>
</comment>
<dbReference type="OrthoDB" id="3514520at2"/>
<dbReference type="Gene3D" id="3.20.20.140">
    <property type="entry name" value="Metal-dependent hydrolases"/>
    <property type="match status" value="1"/>
</dbReference>
<keyword evidence="2" id="KW-1185">Reference proteome</keyword>
<dbReference type="SUPFAM" id="SSF51338">
    <property type="entry name" value="Composite domain of metallo-dependent hydrolases"/>
    <property type="match status" value="1"/>
</dbReference>
<dbReference type="RefSeq" id="WP_132484972.1">
    <property type="nucleotide sequence ID" value="NZ_SMKW01000015.1"/>
</dbReference>
<proteinExistence type="predicted"/>
<dbReference type="InterPro" id="IPR011059">
    <property type="entry name" value="Metal-dep_hydrolase_composite"/>
</dbReference>
<dbReference type="EMBL" id="SMKW01000015">
    <property type="protein sequence ID" value="TDD51643.1"/>
    <property type="molecule type" value="Genomic_DNA"/>
</dbReference>
<evidence type="ECO:0000313" key="1">
    <source>
        <dbReference type="EMBL" id="TDD51643.1"/>
    </source>
</evidence>
<accession>A0A4R4Z1C8</accession>
<reference evidence="1 2" key="1">
    <citation type="submission" date="2019-03" db="EMBL/GenBank/DDBJ databases">
        <title>Draft genome sequences of novel Actinobacteria.</title>
        <authorList>
            <person name="Sahin N."/>
            <person name="Ay H."/>
            <person name="Saygin H."/>
        </authorList>
    </citation>
    <scope>NUCLEOTIDE SEQUENCE [LARGE SCALE GENOMIC DNA]</scope>
    <source>
        <strain evidence="1 2">7K502</strain>
    </source>
</reference>
<name>A0A4R4Z1C8_9PSEU</name>